<protein>
    <submittedName>
        <fullName evidence="1">Phage portal protein</fullName>
    </submittedName>
</protein>
<dbReference type="InterPro" id="IPR006427">
    <property type="entry name" value="Portal_HK97"/>
</dbReference>
<dbReference type="Proteomes" id="UP001597241">
    <property type="component" value="Unassembled WGS sequence"/>
</dbReference>
<evidence type="ECO:0000313" key="1">
    <source>
        <dbReference type="EMBL" id="MFD1292641.1"/>
    </source>
</evidence>
<dbReference type="RefSeq" id="WP_386807356.1">
    <property type="nucleotide sequence ID" value="NZ_JBHTMV010000002.1"/>
</dbReference>
<reference evidence="2" key="1">
    <citation type="journal article" date="2019" name="Int. J. Syst. Evol. Microbiol.">
        <title>The Global Catalogue of Microorganisms (GCM) 10K type strain sequencing project: providing services to taxonomists for standard genome sequencing and annotation.</title>
        <authorList>
            <consortium name="The Broad Institute Genomics Platform"/>
            <consortium name="The Broad Institute Genome Sequencing Center for Infectious Disease"/>
            <person name="Wu L."/>
            <person name="Ma J."/>
        </authorList>
    </citation>
    <scope>NUCLEOTIDE SEQUENCE [LARGE SCALE GENOMIC DNA]</scope>
    <source>
        <strain evidence="2">CCUG 62221</strain>
    </source>
</reference>
<evidence type="ECO:0000313" key="2">
    <source>
        <dbReference type="Proteomes" id="UP001597241"/>
    </source>
</evidence>
<organism evidence="1 2">
    <name type="scientific">Lutibacter holmesii</name>
    <dbReference type="NCBI Taxonomy" id="1137985"/>
    <lineage>
        <taxon>Bacteria</taxon>
        <taxon>Pseudomonadati</taxon>
        <taxon>Bacteroidota</taxon>
        <taxon>Flavobacteriia</taxon>
        <taxon>Flavobacteriales</taxon>
        <taxon>Flavobacteriaceae</taxon>
        <taxon>Lutibacter</taxon>
    </lineage>
</organism>
<dbReference type="NCBIfam" id="TIGR01537">
    <property type="entry name" value="portal_HK97"/>
    <property type="match status" value="1"/>
</dbReference>
<accession>A0ABW3WN41</accession>
<sequence length="413" mass="45786">MNLQRALQPLLNLRSAVTIPVDNGGFMGLMGTQTKNGVNVSPRSALTLSAFFNGIEIITNDFAKLPKQVFQKTQDGRVKIDNHPVQYLLSKRPNQYMGAFMFNKIMLQYAILKGNAFALIERNNYTSAPTAIQLVDQDQTPVQVLKNNNKLYYLIDGVTYNAEDVIHVPGFSFNGITGISVIQHAANSLGVSLSSAEFSAEWYNSKGIGTGIVTTTKEMTPDAKTRYAAALSDALTVASNSYKTAVIDEGASFQNIKITPQEAQFLATNKFGIEEVARFLNVPTHKLKSLDNTNNSITEQLEISHVSDSILPWAIKFDGEYEYKLFTNAEKKKGTYLRSNEAALLRADKKTQAEYFSKLVNAMIMKPAEARKLLELPFEEDADVLLQPVNTQTKKQFDAKLEISAKSKNISND</sequence>
<dbReference type="EMBL" id="JBHTMV010000002">
    <property type="protein sequence ID" value="MFD1292641.1"/>
    <property type="molecule type" value="Genomic_DNA"/>
</dbReference>
<name>A0ABW3WN41_9FLAO</name>
<proteinExistence type="predicted"/>
<dbReference type="Pfam" id="PF04860">
    <property type="entry name" value="Phage_portal"/>
    <property type="match status" value="1"/>
</dbReference>
<keyword evidence="2" id="KW-1185">Reference proteome</keyword>
<dbReference type="InterPro" id="IPR006944">
    <property type="entry name" value="Phage/GTA_portal"/>
</dbReference>
<gene>
    <name evidence="1" type="ORF">ACFQ5N_02225</name>
</gene>
<comment type="caution">
    <text evidence="1">The sequence shown here is derived from an EMBL/GenBank/DDBJ whole genome shotgun (WGS) entry which is preliminary data.</text>
</comment>